<keyword evidence="3 6" id="KW-0564">Palmitate</keyword>
<sequence>MSSWPKLSSALFALGCVLLSSCGFQLKKASYIPDDLKQLVLHAEDERSALYMQLQSDLARAQVTLLTEDNAEASQLILLKDSLERQTLSLFKNGQVAQYELAYSVSYQVIRRGQEPIEQRFELYRNYQDDPNNALAKSKELELLLSELRRQASQRIIRQLSLL</sequence>
<dbReference type="Gene3D" id="3.30.160.150">
    <property type="entry name" value="Lipoprotein like domain"/>
    <property type="match status" value="1"/>
</dbReference>
<organism evidence="7 8">
    <name type="scientific">Pseudoalteromonas fenneropenaei</name>
    <dbReference type="NCBI Taxonomy" id="1737459"/>
    <lineage>
        <taxon>Bacteria</taxon>
        <taxon>Pseudomonadati</taxon>
        <taxon>Pseudomonadota</taxon>
        <taxon>Gammaproteobacteria</taxon>
        <taxon>Alteromonadales</taxon>
        <taxon>Pseudoalteromonadaceae</taxon>
        <taxon>Pseudoalteromonas</taxon>
    </lineage>
</organism>
<comment type="similarity">
    <text evidence="6">Belongs to the LptE lipoprotein family.</text>
</comment>
<keyword evidence="5 6" id="KW-0449">Lipoprotein</keyword>
<dbReference type="Proteomes" id="UP001595453">
    <property type="component" value="Unassembled WGS sequence"/>
</dbReference>
<evidence type="ECO:0000256" key="6">
    <source>
        <dbReference type="HAMAP-Rule" id="MF_01186"/>
    </source>
</evidence>
<comment type="caution">
    <text evidence="7">The sequence shown here is derived from an EMBL/GenBank/DDBJ whole genome shotgun (WGS) entry which is preliminary data.</text>
</comment>
<dbReference type="EMBL" id="JBHRSD010000027">
    <property type="protein sequence ID" value="MFC3033779.1"/>
    <property type="molecule type" value="Genomic_DNA"/>
</dbReference>
<comment type="subunit">
    <text evidence="6">Component of the lipopolysaccharide transport and assembly complex. Interacts with LptD.</text>
</comment>
<protein>
    <recommendedName>
        <fullName evidence="6">LPS-assembly lipoprotein LptE</fullName>
    </recommendedName>
</protein>
<evidence type="ECO:0000256" key="5">
    <source>
        <dbReference type="ARBA" id="ARBA00023288"/>
    </source>
</evidence>
<dbReference type="RefSeq" id="WP_377125810.1">
    <property type="nucleotide sequence ID" value="NZ_JBHRSD010000027.1"/>
</dbReference>
<dbReference type="PANTHER" id="PTHR38098:SF1">
    <property type="entry name" value="LPS-ASSEMBLY LIPOPROTEIN LPTE"/>
    <property type="match status" value="1"/>
</dbReference>
<keyword evidence="2 6" id="KW-0472">Membrane</keyword>
<dbReference type="Pfam" id="PF04390">
    <property type="entry name" value="LptE"/>
    <property type="match status" value="1"/>
</dbReference>
<dbReference type="PANTHER" id="PTHR38098">
    <property type="entry name" value="LPS-ASSEMBLY LIPOPROTEIN LPTE"/>
    <property type="match status" value="1"/>
</dbReference>
<accession>A0ABV7CM79</accession>
<keyword evidence="8" id="KW-1185">Reference proteome</keyword>
<keyword evidence="1 6" id="KW-0732">Signal</keyword>
<dbReference type="HAMAP" id="MF_01186">
    <property type="entry name" value="LPS_assembly_LptE"/>
    <property type="match status" value="1"/>
</dbReference>
<gene>
    <name evidence="6 7" type="primary">lptE</name>
    <name evidence="7" type="ORF">ACFOEE_14750</name>
</gene>
<dbReference type="PROSITE" id="PS51257">
    <property type="entry name" value="PROKAR_LIPOPROTEIN"/>
    <property type="match status" value="1"/>
</dbReference>
<comment type="function">
    <text evidence="6">Together with LptD, is involved in the assembly of lipopolysaccharide (LPS) at the surface of the outer membrane. Required for the proper assembly of LptD. Binds LPS and may serve as the LPS recognition site at the outer membrane.</text>
</comment>
<reference evidence="8" key="1">
    <citation type="journal article" date="2019" name="Int. J. Syst. Evol. Microbiol.">
        <title>The Global Catalogue of Microorganisms (GCM) 10K type strain sequencing project: providing services to taxonomists for standard genome sequencing and annotation.</title>
        <authorList>
            <consortium name="The Broad Institute Genomics Platform"/>
            <consortium name="The Broad Institute Genome Sequencing Center for Infectious Disease"/>
            <person name="Wu L."/>
            <person name="Ma J."/>
        </authorList>
    </citation>
    <scope>NUCLEOTIDE SEQUENCE [LARGE SCALE GENOMIC DNA]</scope>
    <source>
        <strain evidence="8">KCTC 42730</strain>
    </source>
</reference>
<evidence type="ECO:0000313" key="7">
    <source>
        <dbReference type="EMBL" id="MFC3033779.1"/>
    </source>
</evidence>
<evidence type="ECO:0000256" key="3">
    <source>
        <dbReference type="ARBA" id="ARBA00023139"/>
    </source>
</evidence>
<evidence type="ECO:0000256" key="4">
    <source>
        <dbReference type="ARBA" id="ARBA00023237"/>
    </source>
</evidence>
<name>A0ABV7CM79_9GAMM</name>
<evidence type="ECO:0000256" key="2">
    <source>
        <dbReference type="ARBA" id="ARBA00023136"/>
    </source>
</evidence>
<evidence type="ECO:0000256" key="1">
    <source>
        <dbReference type="ARBA" id="ARBA00022729"/>
    </source>
</evidence>
<keyword evidence="4 6" id="KW-0998">Cell outer membrane</keyword>
<proteinExistence type="inferred from homology"/>
<comment type="subcellular location">
    <subcellularLocation>
        <location evidence="6">Cell outer membrane</location>
        <topology evidence="6">Lipid-anchor</topology>
    </subcellularLocation>
</comment>
<dbReference type="InterPro" id="IPR007485">
    <property type="entry name" value="LPS_assembly_LptE"/>
</dbReference>
<evidence type="ECO:0000313" key="8">
    <source>
        <dbReference type="Proteomes" id="UP001595453"/>
    </source>
</evidence>